<feature type="compositionally biased region" description="Polar residues" evidence="1">
    <location>
        <begin position="182"/>
        <end position="196"/>
    </location>
</feature>
<dbReference type="EMBL" id="JWIN03000013">
    <property type="protein sequence ID" value="KAB1269286.1"/>
    <property type="molecule type" value="Genomic_DNA"/>
</dbReference>
<dbReference type="Proteomes" id="UP000299084">
    <property type="component" value="Unassembled WGS sequence"/>
</dbReference>
<name>A0A5N4DDZ3_CAMDR</name>
<keyword evidence="3" id="KW-1185">Reference proteome</keyword>
<feature type="region of interest" description="Disordered" evidence="1">
    <location>
        <begin position="163"/>
        <end position="196"/>
    </location>
</feature>
<accession>A0A5N4DDZ3</accession>
<comment type="caution">
    <text evidence="2">The sequence shown here is derived from an EMBL/GenBank/DDBJ whole genome shotgun (WGS) entry which is preliminary data.</text>
</comment>
<dbReference type="AlphaFoldDB" id="A0A5N4DDZ3"/>
<sequence>MTLGAVEVTAAVVPVREEQAGSLWGLGEEEGQRGGRSKRLSQPTLGTDSRQLGKAEGGVGVHPDGTQVDTYKHSCKVPFQPGYTSLVKRGSRKGRCRRVRSGRVLERDQVRLILEGFIGQGLELGGCAENHEDLSGGLGFEPRGLAMLLTIWVQLARDTSTHSAGGTWPSDWSHDRHVVPDCSQTSMQPRNSSPSP</sequence>
<organism evidence="2 3">
    <name type="scientific">Camelus dromedarius</name>
    <name type="common">Dromedary</name>
    <name type="synonym">Arabian camel</name>
    <dbReference type="NCBI Taxonomy" id="9838"/>
    <lineage>
        <taxon>Eukaryota</taxon>
        <taxon>Metazoa</taxon>
        <taxon>Chordata</taxon>
        <taxon>Craniata</taxon>
        <taxon>Vertebrata</taxon>
        <taxon>Euteleostomi</taxon>
        <taxon>Mammalia</taxon>
        <taxon>Eutheria</taxon>
        <taxon>Laurasiatheria</taxon>
        <taxon>Artiodactyla</taxon>
        <taxon>Tylopoda</taxon>
        <taxon>Camelidae</taxon>
        <taxon>Camelus</taxon>
    </lineage>
</organism>
<evidence type="ECO:0000256" key="1">
    <source>
        <dbReference type="SAM" id="MobiDB-lite"/>
    </source>
</evidence>
<feature type="region of interest" description="Disordered" evidence="1">
    <location>
        <begin position="27"/>
        <end position="60"/>
    </location>
</feature>
<reference evidence="2 3" key="1">
    <citation type="journal article" date="2019" name="Mol. Ecol. Resour.">
        <title>Improving Illumina assemblies with Hi-C and long reads: an example with the North African dromedary.</title>
        <authorList>
            <person name="Elbers J.P."/>
            <person name="Rogers M.F."/>
            <person name="Perelman P.L."/>
            <person name="Proskuryakova A.A."/>
            <person name="Serdyukova N.A."/>
            <person name="Johnson W.E."/>
            <person name="Horin P."/>
            <person name="Corander J."/>
            <person name="Murphy D."/>
            <person name="Burger P.A."/>
        </authorList>
    </citation>
    <scope>NUCLEOTIDE SEQUENCE [LARGE SCALE GENOMIC DNA]</scope>
    <source>
        <strain evidence="2">Drom800</strain>
        <tissue evidence="2">Blood</tissue>
    </source>
</reference>
<evidence type="ECO:0000313" key="2">
    <source>
        <dbReference type="EMBL" id="KAB1269286.1"/>
    </source>
</evidence>
<protein>
    <submittedName>
        <fullName evidence="2">Uncharacterized protein</fullName>
    </submittedName>
</protein>
<evidence type="ECO:0000313" key="3">
    <source>
        <dbReference type="Proteomes" id="UP000299084"/>
    </source>
</evidence>
<proteinExistence type="predicted"/>
<gene>
    <name evidence="2" type="ORF">Cadr_000013584</name>
</gene>
<feature type="compositionally biased region" description="Polar residues" evidence="1">
    <location>
        <begin position="40"/>
        <end position="50"/>
    </location>
</feature>